<feature type="compositionally biased region" description="Pro residues" evidence="5">
    <location>
        <begin position="1430"/>
        <end position="1440"/>
    </location>
</feature>
<feature type="compositionally biased region" description="Pro residues" evidence="5">
    <location>
        <begin position="1662"/>
        <end position="1674"/>
    </location>
</feature>
<accession>A0A438J993</accession>
<keyword evidence="3" id="KW-0064">Aspartyl protease</keyword>
<dbReference type="SUPFAM" id="SSF56672">
    <property type="entry name" value="DNA/RNA polymerases"/>
    <property type="match status" value="1"/>
</dbReference>
<dbReference type="InterPro" id="IPR043502">
    <property type="entry name" value="DNA/RNA_pol_sf"/>
</dbReference>
<dbReference type="PROSITE" id="PS50011">
    <property type="entry name" value="PROTEIN_KINASE_DOM"/>
    <property type="match status" value="1"/>
</dbReference>
<evidence type="ECO:0000313" key="9">
    <source>
        <dbReference type="Proteomes" id="UP000288805"/>
    </source>
</evidence>
<dbReference type="Pfam" id="PF23180">
    <property type="entry name" value="ALE2_N"/>
    <property type="match status" value="1"/>
</dbReference>
<dbReference type="SUPFAM" id="SSF53098">
    <property type="entry name" value="Ribonuclease H-like"/>
    <property type="match status" value="1"/>
</dbReference>
<feature type="region of interest" description="Disordered" evidence="5">
    <location>
        <begin position="151"/>
        <end position="184"/>
    </location>
</feature>
<dbReference type="EMBL" id="QGNW01000056">
    <property type="protein sequence ID" value="RVX05528.1"/>
    <property type="molecule type" value="Genomic_DNA"/>
</dbReference>
<reference evidence="8 9" key="1">
    <citation type="journal article" date="2018" name="PLoS Genet.">
        <title>Population sequencing reveals clonal diversity and ancestral inbreeding in the grapevine cultivar Chardonnay.</title>
        <authorList>
            <person name="Roach M.J."/>
            <person name="Johnson D.L."/>
            <person name="Bohlmann J."/>
            <person name="van Vuuren H.J."/>
            <person name="Jones S.J."/>
            <person name="Pretorius I.S."/>
            <person name="Schmidt S.A."/>
            <person name="Borneman A.R."/>
        </authorList>
    </citation>
    <scope>NUCLEOTIDE SEQUENCE [LARGE SCALE GENOMIC DNA]</scope>
    <source>
        <strain evidence="9">cv. Chardonnay</strain>
        <tissue evidence="8">Leaf</tissue>
    </source>
</reference>
<dbReference type="Gene3D" id="1.10.510.10">
    <property type="entry name" value="Transferase(Phosphotransferase) domain 1"/>
    <property type="match status" value="1"/>
</dbReference>
<dbReference type="InterPro" id="IPR008271">
    <property type="entry name" value="Ser/Thr_kinase_AS"/>
</dbReference>
<keyword evidence="8" id="KW-0418">Kinase</keyword>
<feature type="region of interest" description="Disordered" evidence="5">
    <location>
        <begin position="199"/>
        <end position="236"/>
    </location>
</feature>
<keyword evidence="4" id="KW-0067">ATP-binding</keyword>
<dbReference type="InterPro" id="IPR036397">
    <property type="entry name" value="RNaseH_sf"/>
</dbReference>
<proteinExistence type="predicted"/>
<dbReference type="FunFam" id="1.10.510.10:FF:001424">
    <property type="entry name" value="Protein kinase superfamily protein"/>
    <property type="match status" value="1"/>
</dbReference>
<dbReference type="Gene3D" id="3.30.420.10">
    <property type="entry name" value="Ribonuclease H-like superfamily/Ribonuclease H"/>
    <property type="match status" value="1"/>
</dbReference>
<feature type="region of interest" description="Disordered" evidence="5">
    <location>
        <begin position="2195"/>
        <end position="2226"/>
    </location>
</feature>
<dbReference type="InterPro" id="IPR057670">
    <property type="entry name" value="SH3_retrovirus"/>
</dbReference>
<evidence type="ECO:0000256" key="3">
    <source>
        <dbReference type="ARBA" id="ARBA00022750"/>
    </source>
</evidence>
<feature type="region of interest" description="Disordered" evidence="5">
    <location>
        <begin position="1369"/>
        <end position="1674"/>
    </location>
</feature>
<dbReference type="PANTHER" id="PTHR47989">
    <property type="entry name" value="OS01G0750732 PROTEIN"/>
    <property type="match status" value="1"/>
</dbReference>
<dbReference type="InterPro" id="IPR057597">
    <property type="entry name" value="ALE2_N"/>
</dbReference>
<dbReference type="InterPro" id="IPR013103">
    <property type="entry name" value="RVT_2"/>
</dbReference>
<evidence type="ECO:0000256" key="2">
    <source>
        <dbReference type="ARBA" id="ARBA00022741"/>
    </source>
</evidence>
<keyword evidence="3" id="KW-0645">Protease</keyword>
<dbReference type="InterPro" id="IPR000719">
    <property type="entry name" value="Prot_kinase_dom"/>
</dbReference>
<comment type="caution">
    <text evidence="8">The sequence shown here is derived from an EMBL/GenBank/DDBJ whole genome shotgun (WGS) entry which is preliminary data.</text>
</comment>
<gene>
    <name evidence="8" type="primary">ALE2_5</name>
    <name evidence="8" type="ORF">CK203_013670</name>
</gene>
<organism evidence="8 9">
    <name type="scientific">Vitis vinifera</name>
    <name type="common">Grape</name>
    <dbReference type="NCBI Taxonomy" id="29760"/>
    <lineage>
        <taxon>Eukaryota</taxon>
        <taxon>Viridiplantae</taxon>
        <taxon>Streptophyta</taxon>
        <taxon>Embryophyta</taxon>
        <taxon>Tracheophyta</taxon>
        <taxon>Spermatophyta</taxon>
        <taxon>Magnoliopsida</taxon>
        <taxon>eudicotyledons</taxon>
        <taxon>Gunneridae</taxon>
        <taxon>Pentapetalae</taxon>
        <taxon>rosids</taxon>
        <taxon>Vitales</taxon>
        <taxon>Vitaceae</taxon>
        <taxon>Viteae</taxon>
        <taxon>Vitis</taxon>
    </lineage>
</organism>
<evidence type="ECO:0000259" key="7">
    <source>
        <dbReference type="PROSITE" id="PS50011"/>
    </source>
</evidence>
<feature type="compositionally biased region" description="Low complexity" evidence="5">
    <location>
        <begin position="212"/>
        <end position="236"/>
    </location>
</feature>
<dbReference type="Pfam" id="PF07714">
    <property type="entry name" value="PK_Tyr_Ser-Thr"/>
    <property type="match status" value="2"/>
</dbReference>
<keyword evidence="8" id="KW-0808">Transferase</keyword>
<feature type="compositionally biased region" description="Low complexity" evidence="5">
    <location>
        <begin position="1538"/>
        <end position="1549"/>
    </location>
</feature>
<feature type="transmembrane region" description="Helical" evidence="6">
    <location>
        <begin position="1825"/>
        <end position="1848"/>
    </location>
</feature>
<keyword evidence="6" id="KW-0472">Membrane</keyword>
<dbReference type="Proteomes" id="UP000288805">
    <property type="component" value="Unassembled WGS sequence"/>
</dbReference>
<dbReference type="GO" id="GO:0005524">
    <property type="term" value="F:ATP binding"/>
    <property type="evidence" value="ECO:0007669"/>
    <property type="project" value="UniProtKB-KW"/>
</dbReference>
<feature type="transmembrane region" description="Helical" evidence="6">
    <location>
        <begin position="1711"/>
        <end position="1732"/>
    </location>
</feature>
<feature type="compositionally biased region" description="Pro residues" evidence="5">
    <location>
        <begin position="1491"/>
        <end position="1501"/>
    </location>
</feature>
<keyword evidence="1" id="KW-0723">Serine/threonine-protein kinase</keyword>
<evidence type="ECO:0000313" key="8">
    <source>
        <dbReference type="EMBL" id="RVX05528.1"/>
    </source>
</evidence>
<dbReference type="InterPro" id="IPR012337">
    <property type="entry name" value="RNaseH-like_sf"/>
</dbReference>
<dbReference type="InterPro" id="IPR011009">
    <property type="entry name" value="Kinase-like_dom_sf"/>
</dbReference>
<dbReference type="Pfam" id="PF07727">
    <property type="entry name" value="RVT_2"/>
    <property type="match status" value="1"/>
</dbReference>
<dbReference type="PANTHER" id="PTHR47989:SF9">
    <property type="entry name" value="PROTEIN KINASE SUPERFAMILY PROTEIN"/>
    <property type="match status" value="1"/>
</dbReference>
<keyword evidence="8" id="KW-0675">Receptor</keyword>
<dbReference type="Pfam" id="PF25597">
    <property type="entry name" value="SH3_retrovirus"/>
    <property type="match status" value="1"/>
</dbReference>
<dbReference type="Pfam" id="PF22936">
    <property type="entry name" value="Pol_BBD"/>
    <property type="match status" value="1"/>
</dbReference>
<dbReference type="Pfam" id="PF04676">
    <property type="entry name" value="CwfJ_C_2"/>
    <property type="match status" value="1"/>
</dbReference>
<feature type="compositionally biased region" description="Polar residues" evidence="5">
    <location>
        <begin position="1523"/>
        <end position="1537"/>
    </location>
</feature>
<evidence type="ECO:0000256" key="1">
    <source>
        <dbReference type="ARBA" id="ARBA00022527"/>
    </source>
</evidence>
<evidence type="ECO:0000256" key="6">
    <source>
        <dbReference type="SAM" id="Phobius"/>
    </source>
</evidence>
<evidence type="ECO:0000256" key="5">
    <source>
        <dbReference type="SAM" id="MobiDB-lite"/>
    </source>
</evidence>
<keyword evidence="3" id="KW-0378">Hydrolase</keyword>
<keyword evidence="6" id="KW-0812">Transmembrane</keyword>
<dbReference type="InterPro" id="IPR025724">
    <property type="entry name" value="GAG-pre-integrase_dom"/>
</dbReference>
<dbReference type="PROSITE" id="PS00108">
    <property type="entry name" value="PROTEIN_KINASE_ST"/>
    <property type="match status" value="1"/>
</dbReference>
<name>A0A438J993_VITVI</name>
<sequence length="2381" mass="260630">MITSEKLVGSENYLSWSASVELWFMGQGYEDHLITQEADIPETQAKGLYTNDIQRLYKVASAIVHLSQQDLDLSTYIGQIASLKEQFLTVMPLTPDVGAQQTQLDKFFMVLTLIGLHPDLEPIRDQILSSSSVPSLDDVFARLLRISSTQTLPSDSASDSSVLVSQTTSRGGRSGTRGRGQRPHCTYCNKLGHTRDRCYQLHGRPPRTAHMAQSSDSPLPQPPSSSASQTSQASIASVAQPGNASTCLTHTSSLGPWILDSGASDHLSGNKDLFSSITTTSDLPTVTLANGSQTVAKGIGLALPLPSLPLTSVLYTPECPFNLISISKITHTLNCSITFSDKFVTLQDRSTGKTIGIGRESQGLYHLTSDSSPAVCISTDAPLLIHNRLGHPSLSKFQKMVPRFSTLSSLPCESCQLGKHTRVSFPKRLNNRAKSPFELVHTDVWGPCRTASTLGFQYFVTFIDDYSRSQFTSFMSHHGILHQSSCAHTPQQNGVAERKNRHLVETAHSSLLLFPDQPLYFLPPRVFGCTCFVHILTPGQDKLSAKAMKCLFLGYSRLQKGYRCYSLETHRYFISADVTFFEDSPFFSTTSESLPVSEVLPIPIVSPPDAMPPRPLQVYHRRPRVVAPLPFLRHLLTHFLSLRLHLPRLCLLLMTYPLLFGKVRVEALSHPGWRQAMVDEMAALHSNGTWDLVVLPSGKSTVGCRWVYAVKVGPDGQVDRLKARLVAKGYTQVYGSDYGDTFSPVAKIASVRLLLSMAAMCSWPLYQLDIKNAFLHGDLAEEVYMEQPPGFVAQGESGLVCRLRRSLYGLKQSPRAWFSRFSSVVQEFGMLRSTADHISFFIIITPWGQCIYLVVYVDDIVITGSDQECSISSGVVFPKEVCFRHPGRNRTGGAFRRPREISTARSHWDAVIRILRYIKSTSRPKVYCTRTEVILKLLVTQMQIGLAHPQIDVPRQGTVFLLEAVPIPLSRASAVKNIFILAAEKLGFQFVTTKHTISPPSHICTPKRKIQLLFNVYEGNNDSEGRKSLRAQFDDKISFFYVELPDGTILSHAIEDNEKFPVQFGREVLAGLLNMADRADWRNCKQSKEDEMKMAEGCQTPPKVINYMPSLDPQRLVVSILYTNFPEYWKRQYVVLIVMLKTDGGRIEMHSDLKDPRSQRWAQGREEEKKKIAIFGLTRVLRAAYLPLEAQESLDIMTDDSNESFLDGARVEGGVNSKKNIVPPIGTLKPCPSHFQIQRELDIKINAGARAFLYLEWKPFYGTWQHQRLYGMGLVVEVMWRLVKLCAIASCLFIQGSTGYNISPTPSTFPPISSIEGRPGVVHRGKSLRSNAPSPSLQINGPALHPPLVLPPIKSAPAPEMTKGYVPSMPPSNPRMSPPHYKTPPRLKVPITLPSVPPSASQRKAPDNKAPVWAPVAPVPDGPPQRKWPQNPPSMHPHPVMPGLLPPSAHNRNKPDNKAPISTPIAPDPDVTPISTPPPASHWRRKQMPVAAPPNRTPDPLSPVNHSPAKAPSIHNAMRHSNAPASLSTPQSPTNKGSQSPASSPSMSFSKHHRGRNKITGPAPASSYLIPPPSPRHQGPVISPAPSHPPKSLPNRTRTHHAPPPLNPGSRISPAHSPSPSSLTYPSPAPSPSPTARSGQTMIPFLSPKISPSRLPSSSKMPAPPPVQALPPPPPNQDCSAIVCTEPNTNTPPGSPCGCVLPMQVELRLNVALYTFFPLVSELAEEIAAGVFMRQSQVRIMGANAASQEAEKTIVLIDLVPLGEKFDNTTAFFNLSEILGQAAPSSITMIDNGPYSGQGNNGRTIHPLGVDVHKNRHKHGLSGSVIAIIVLSASVAVVLCSAVAWVFLFKKTDCIGQPVPTQAALVPSLARPPGAAGSVVGSAPSSASLSFGSSIATYTGSAKTFSAADIERATDNFDDSRILGEEERTRCLVYELIPNGSVESHLHGADKETAPLDWGARIKVALGAARGLAYLHEDSSPRVIHRDFKSSNILLEHDFTPKVSDFGLARTAMDEETDTSPHVSWELLGLPVPKFMHIFGNVSSATHLRVRWPLGTILDSTIHMEALHQFITALSQPTWYVAPEYAMTGHLLVKSDVYSYGVVLLELLTGRKPVDMSQPPGQENLVAWARPLLTSKEGLQTMIDLSLGSDVPFDSVAKVAAIASMCVQPEVSHRPFMGEVVQALKLVCNECDETKEAGSKSGSQEDLSLDLDTGVSSASGQLPDPSHAHFPVSTYGSGLDAETGLSVSELFSTSARFGRQPSGSFRRYSSSGPLRTGRARHFWQRMRRNSGGSVSEHGIMFRLRPGHRFGILVVYEDPSSGESGIVFSLRVNDWLSSILVAQHERKRLVSSVGARPTMLAVRRFPRMTPIVGAQPTMLVSG</sequence>
<dbReference type="InterPro" id="IPR001245">
    <property type="entry name" value="Ser-Thr/Tyr_kinase_cat_dom"/>
</dbReference>
<dbReference type="Pfam" id="PF13976">
    <property type="entry name" value="gag_pre-integrs"/>
    <property type="match status" value="1"/>
</dbReference>
<dbReference type="SUPFAM" id="SSF56112">
    <property type="entry name" value="Protein kinase-like (PK-like)"/>
    <property type="match status" value="1"/>
</dbReference>
<dbReference type="InterPro" id="IPR006767">
    <property type="entry name" value="Cwf19-like_C_dom-2"/>
</dbReference>
<evidence type="ECO:0000256" key="4">
    <source>
        <dbReference type="ARBA" id="ARBA00022840"/>
    </source>
</evidence>
<keyword evidence="6" id="KW-1133">Transmembrane helix</keyword>
<dbReference type="GO" id="GO:0004190">
    <property type="term" value="F:aspartic-type endopeptidase activity"/>
    <property type="evidence" value="ECO:0007669"/>
    <property type="project" value="UniProtKB-KW"/>
</dbReference>
<dbReference type="InterPro" id="IPR054722">
    <property type="entry name" value="PolX-like_BBD"/>
</dbReference>
<dbReference type="GO" id="GO:0004674">
    <property type="term" value="F:protein serine/threonine kinase activity"/>
    <property type="evidence" value="ECO:0007669"/>
    <property type="project" value="UniProtKB-KW"/>
</dbReference>
<feature type="domain" description="Protein kinase" evidence="7">
    <location>
        <begin position="1773"/>
        <end position="2187"/>
    </location>
</feature>
<protein>
    <submittedName>
        <fullName evidence="8">Receptor-like serine/threonine-protein kinase ALE2</fullName>
    </submittedName>
</protein>
<keyword evidence="2" id="KW-0547">Nucleotide-binding</keyword>
<feature type="compositionally biased region" description="Low complexity" evidence="5">
    <location>
        <begin position="154"/>
        <end position="171"/>
    </location>
</feature>
<dbReference type="GO" id="GO:0003676">
    <property type="term" value="F:nucleic acid binding"/>
    <property type="evidence" value="ECO:0007669"/>
    <property type="project" value="InterPro"/>
</dbReference>